<dbReference type="InterPro" id="IPR026590">
    <property type="entry name" value="Ssirtuin_cat_dom"/>
</dbReference>
<keyword evidence="4" id="KW-0479">Metal-binding</keyword>
<reference evidence="6 7" key="1">
    <citation type="submission" date="2021-02" db="EMBL/GenBank/DDBJ databases">
        <authorList>
            <person name="Vanwijnsberghe S."/>
        </authorList>
    </citation>
    <scope>NUCLEOTIDE SEQUENCE [LARGE SCALE GENOMIC DNA]</scope>
    <source>
        <strain evidence="6 7">LMG 31837</strain>
    </source>
</reference>
<dbReference type="InterPro" id="IPR003000">
    <property type="entry name" value="Sirtuin"/>
</dbReference>
<dbReference type="Proteomes" id="UP000672526">
    <property type="component" value="Unassembled WGS sequence"/>
</dbReference>
<dbReference type="InterPro" id="IPR050134">
    <property type="entry name" value="NAD-dep_sirtuin_deacylases"/>
</dbReference>
<comment type="caution">
    <text evidence="6">The sequence shown here is derived from an EMBL/GenBank/DDBJ whole genome shotgun (WGS) entry which is preliminary data.</text>
</comment>
<dbReference type="Gene3D" id="3.30.1600.10">
    <property type="entry name" value="SIR2/SIRT2 'Small Domain"/>
    <property type="match status" value="1"/>
</dbReference>
<dbReference type="EMBL" id="CAJNBK010000003">
    <property type="protein sequence ID" value="CAE6727994.1"/>
    <property type="molecule type" value="Genomic_DNA"/>
</dbReference>
<keyword evidence="2 6" id="KW-0808">Transferase</keyword>
<feature type="binding site" evidence="4">
    <location>
        <position position="185"/>
    </location>
    <ligand>
        <name>Zn(2+)</name>
        <dbReference type="ChEBI" id="CHEBI:29105"/>
    </ligand>
</feature>
<dbReference type="GO" id="GO:0034979">
    <property type="term" value="F:NAD-dependent protein lysine deacetylase activity"/>
    <property type="evidence" value="ECO:0007669"/>
    <property type="project" value="UniProtKB-EC"/>
</dbReference>
<protein>
    <recommendedName>
        <fullName evidence="1">protein acetyllysine N-acetyltransferase</fullName>
        <ecNumber evidence="1">2.3.1.286</ecNumber>
    </recommendedName>
</protein>
<dbReference type="EC" id="2.3.1.286" evidence="1"/>
<evidence type="ECO:0000256" key="1">
    <source>
        <dbReference type="ARBA" id="ARBA00012928"/>
    </source>
</evidence>
<feature type="binding site" evidence="4">
    <location>
        <position position="217"/>
    </location>
    <ligand>
        <name>Zn(2+)</name>
        <dbReference type="ChEBI" id="CHEBI:29105"/>
    </ligand>
</feature>
<dbReference type="Gene3D" id="3.40.50.1220">
    <property type="entry name" value="TPP-binding domain"/>
    <property type="match status" value="1"/>
</dbReference>
<accession>A0ABM8R1K3</accession>
<dbReference type="SUPFAM" id="SSF52467">
    <property type="entry name" value="DHS-like NAD/FAD-binding domain"/>
    <property type="match status" value="1"/>
</dbReference>
<organism evidence="6 7">
    <name type="scientific">Paraburkholderia haematera</name>
    <dbReference type="NCBI Taxonomy" id="2793077"/>
    <lineage>
        <taxon>Bacteria</taxon>
        <taxon>Pseudomonadati</taxon>
        <taxon>Pseudomonadota</taxon>
        <taxon>Betaproteobacteria</taxon>
        <taxon>Burkholderiales</taxon>
        <taxon>Burkholderiaceae</taxon>
        <taxon>Paraburkholderia</taxon>
    </lineage>
</organism>
<feature type="domain" description="Deacetylase sirtuin-type" evidence="5">
    <location>
        <begin position="45"/>
        <end position="316"/>
    </location>
</feature>
<keyword evidence="7" id="KW-1185">Reference proteome</keyword>
<dbReference type="PANTHER" id="PTHR11085">
    <property type="entry name" value="NAD-DEPENDENT PROTEIN DEACYLASE SIRTUIN-5, MITOCHONDRIAL-RELATED"/>
    <property type="match status" value="1"/>
</dbReference>
<dbReference type="InterPro" id="IPR026591">
    <property type="entry name" value="Sirtuin_cat_small_dom_sf"/>
</dbReference>
<feature type="binding site" evidence="4">
    <location>
        <position position="220"/>
    </location>
    <ligand>
        <name>Zn(2+)</name>
        <dbReference type="ChEBI" id="CHEBI:29105"/>
    </ligand>
</feature>
<keyword evidence="6" id="KW-0012">Acyltransferase</keyword>
<evidence type="ECO:0000256" key="3">
    <source>
        <dbReference type="ARBA" id="ARBA00023027"/>
    </source>
</evidence>
<evidence type="ECO:0000256" key="4">
    <source>
        <dbReference type="PROSITE-ProRule" id="PRU00236"/>
    </source>
</evidence>
<sequence length="316" mass="35288">MCAKIGARGICGSEGGVRHHDSVPLPRRYPGADIANVHTFFWVNEMDNLAQIQLASSWLRAADGVLVTAGAGMCVDSGLPDFRGAEGFWRAYPALKWHRLTFQDMANPRVLGREPLLYWGFYGHRLNLYRKTKPHAGFQILRRWHASVPKGLAVFTSNVDGQFQKAGFADDEVAECHGSIHVLQCSEVCCSALWPADELQPVVDEETCQLLSEVPRCPFCGAVARPNIVMFGDYDWIALRTEHQEERLRTWLAGVSNLVVVEIGAGTTIPTVRRFGEQQNARLIRINPFESRIDARRGIGLAMGAEEGLRHLDEFF</sequence>
<evidence type="ECO:0000256" key="2">
    <source>
        <dbReference type="ARBA" id="ARBA00022679"/>
    </source>
</evidence>
<keyword evidence="4" id="KW-0862">Zinc</keyword>
<evidence type="ECO:0000313" key="6">
    <source>
        <dbReference type="EMBL" id="CAE6727994.1"/>
    </source>
</evidence>
<evidence type="ECO:0000259" key="5">
    <source>
        <dbReference type="PROSITE" id="PS50305"/>
    </source>
</evidence>
<gene>
    <name evidence="6" type="primary">cobB_2</name>
    <name evidence="6" type="ORF">R69888_01945</name>
</gene>
<dbReference type="InterPro" id="IPR029035">
    <property type="entry name" value="DHS-like_NAD/FAD-binding_dom"/>
</dbReference>
<proteinExistence type="predicted"/>
<feature type="binding site" evidence="4">
    <location>
        <position position="190"/>
    </location>
    <ligand>
        <name>Zn(2+)</name>
        <dbReference type="ChEBI" id="CHEBI:29105"/>
    </ligand>
</feature>
<dbReference type="PROSITE" id="PS50305">
    <property type="entry name" value="SIRTUIN"/>
    <property type="match status" value="1"/>
</dbReference>
<keyword evidence="3" id="KW-0520">NAD</keyword>
<dbReference type="Pfam" id="PF02146">
    <property type="entry name" value="SIR2"/>
    <property type="match status" value="1"/>
</dbReference>
<name>A0ABM8R1K3_9BURK</name>
<dbReference type="PANTHER" id="PTHR11085:SF10">
    <property type="entry name" value="NAD-DEPENDENT PROTEIN DEACYLASE SIRTUIN-5, MITOCHONDRIAL-RELATED"/>
    <property type="match status" value="1"/>
</dbReference>
<evidence type="ECO:0000313" key="7">
    <source>
        <dbReference type="Proteomes" id="UP000672526"/>
    </source>
</evidence>
<feature type="active site" description="Proton acceptor" evidence="4">
    <location>
        <position position="177"/>
    </location>
</feature>